<accession>A0ACC3MQJ2</accession>
<comment type="caution">
    <text evidence="1">The sequence shown here is derived from an EMBL/GenBank/DDBJ whole genome shotgun (WGS) entry which is preliminary data.</text>
</comment>
<keyword evidence="2" id="KW-1185">Reference proteome</keyword>
<reference evidence="1" key="1">
    <citation type="submission" date="2023-07" db="EMBL/GenBank/DDBJ databases">
        <title>Black Yeasts Isolated from many extreme environments.</title>
        <authorList>
            <person name="Coleine C."/>
            <person name="Stajich J.E."/>
            <person name="Selbmann L."/>
        </authorList>
    </citation>
    <scope>NUCLEOTIDE SEQUENCE</scope>
    <source>
        <strain evidence="1">CCFEE 5714</strain>
    </source>
</reference>
<proteinExistence type="predicted"/>
<sequence length="151" mass="16172">MTSQQPKIPDQVRTQSHGRGGAGNINSKPVTTTVGADDLQTPTIKSQTYTTGRGGTGNMAVNTDPSEARMAQDVEAPVHHQNDPKGTYHWGRGGEGNKMLVGGGEKHREKSKERKNSKGERSESFLKKGKDMLGLKGKKGDEKGESAIADD</sequence>
<evidence type="ECO:0000313" key="2">
    <source>
        <dbReference type="Proteomes" id="UP001281147"/>
    </source>
</evidence>
<name>A0ACC3MQJ2_9PEZI</name>
<protein>
    <submittedName>
        <fullName evidence="1">Uncharacterized protein</fullName>
    </submittedName>
</protein>
<gene>
    <name evidence="1" type="ORF">LTR37_016424</name>
</gene>
<evidence type="ECO:0000313" key="1">
    <source>
        <dbReference type="EMBL" id="KAK3699467.1"/>
    </source>
</evidence>
<dbReference type="EMBL" id="JAUTXU010000197">
    <property type="protein sequence ID" value="KAK3699467.1"/>
    <property type="molecule type" value="Genomic_DNA"/>
</dbReference>
<dbReference type="Proteomes" id="UP001281147">
    <property type="component" value="Unassembled WGS sequence"/>
</dbReference>
<organism evidence="1 2">
    <name type="scientific">Vermiconidia calcicola</name>
    <dbReference type="NCBI Taxonomy" id="1690605"/>
    <lineage>
        <taxon>Eukaryota</taxon>
        <taxon>Fungi</taxon>
        <taxon>Dikarya</taxon>
        <taxon>Ascomycota</taxon>
        <taxon>Pezizomycotina</taxon>
        <taxon>Dothideomycetes</taxon>
        <taxon>Dothideomycetidae</taxon>
        <taxon>Mycosphaerellales</taxon>
        <taxon>Extremaceae</taxon>
        <taxon>Vermiconidia</taxon>
    </lineage>
</organism>